<dbReference type="SUPFAM" id="SSF53335">
    <property type="entry name" value="S-adenosyl-L-methionine-dependent methyltransferases"/>
    <property type="match status" value="1"/>
</dbReference>
<sequence>MSDKFNVSDIQKLYEEQAALHGTQGTSTIQDMRTRTLEINALLRHLGPAMTVLEVGCGNGYATFKVVEAFPTIKITAFDFSPAMIENAKKRDQDNRIGFFVKSVLDIDYVETFDVVYSQRCIQNLVSWDDQKQALGNIVRALKPGGAYIMQEGFTTGLNHLNEARAELNLEAIPESWHNHFFDEQATRDFMASLGCVCTLQDAFLSGYYFGSRVLLPALLPKGAKVSSSSRLNDYFAALPPAGDFCPMKLLRFEKTA</sequence>
<evidence type="ECO:0000256" key="1">
    <source>
        <dbReference type="ARBA" id="ARBA00022679"/>
    </source>
</evidence>
<reference evidence="3" key="1">
    <citation type="submission" date="2006-09" db="EMBL/GenBank/DDBJ databases">
        <title>Complete sequence of Rhodopseudomonas palustris BisA53.</title>
        <authorList>
            <consortium name="US DOE Joint Genome Institute"/>
            <person name="Copeland A."/>
            <person name="Lucas S."/>
            <person name="Lapidus A."/>
            <person name="Barry K."/>
            <person name="Detter J.C."/>
            <person name="Glavina del Rio T."/>
            <person name="Hammon N."/>
            <person name="Israni S."/>
            <person name="Dalin E."/>
            <person name="Tice H."/>
            <person name="Pitluck S."/>
            <person name="Chain P."/>
            <person name="Malfatti S."/>
            <person name="Shin M."/>
            <person name="Vergez L."/>
            <person name="Schmutz J."/>
            <person name="Larimer F."/>
            <person name="Land M."/>
            <person name="Hauser L."/>
            <person name="Pelletier D.A."/>
            <person name="Kyrpides N."/>
            <person name="Kim E."/>
            <person name="Harwood C.S."/>
            <person name="Oda Y."/>
            <person name="Richardson P."/>
        </authorList>
    </citation>
    <scope>NUCLEOTIDE SEQUENCE [LARGE SCALE GENOMIC DNA]</scope>
    <source>
        <strain evidence="3">BisA53</strain>
    </source>
</reference>
<dbReference type="eggNOG" id="COG0500">
    <property type="taxonomic scope" value="Bacteria"/>
</dbReference>
<dbReference type="PANTHER" id="PTHR43861">
    <property type="entry name" value="TRANS-ACONITATE 2-METHYLTRANSFERASE-RELATED"/>
    <property type="match status" value="1"/>
</dbReference>
<dbReference type="HOGENOM" id="CLU_1084924_0_0_5"/>
<feature type="domain" description="Methyltransferase" evidence="2">
    <location>
        <begin position="52"/>
        <end position="146"/>
    </location>
</feature>
<dbReference type="Gene3D" id="3.40.50.150">
    <property type="entry name" value="Vaccinia Virus protein VP39"/>
    <property type="match status" value="1"/>
</dbReference>
<protein>
    <submittedName>
        <fullName evidence="3">Methyltransferase type 11</fullName>
    </submittedName>
</protein>
<dbReference type="GO" id="GO:0008168">
    <property type="term" value="F:methyltransferase activity"/>
    <property type="evidence" value="ECO:0007669"/>
    <property type="project" value="UniProtKB-KW"/>
</dbReference>
<evidence type="ECO:0000259" key="2">
    <source>
        <dbReference type="Pfam" id="PF13649"/>
    </source>
</evidence>
<evidence type="ECO:0000313" key="3">
    <source>
        <dbReference type="EMBL" id="ABJ05472.1"/>
    </source>
</evidence>
<dbReference type="Pfam" id="PF13649">
    <property type="entry name" value="Methyltransf_25"/>
    <property type="match status" value="1"/>
</dbReference>
<dbReference type="OrthoDB" id="9780095at2"/>
<proteinExistence type="predicted"/>
<name>Q07RG2_RHOP5</name>
<dbReference type="GO" id="GO:0032259">
    <property type="term" value="P:methylation"/>
    <property type="evidence" value="ECO:0007669"/>
    <property type="project" value="UniProtKB-KW"/>
</dbReference>
<keyword evidence="1 3" id="KW-0808">Transferase</keyword>
<organism evidence="3">
    <name type="scientific">Rhodopseudomonas palustris (strain BisA53)</name>
    <dbReference type="NCBI Taxonomy" id="316055"/>
    <lineage>
        <taxon>Bacteria</taxon>
        <taxon>Pseudomonadati</taxon>
        <taxon>Pseudomonadota</taxon>
        <taxon>Alphaproteobacteria</taxon>
        <taxon>Hyphomicrobiales</taxon>
        <taxon>Nitrobacteraceae</taxon>
        <taxon>Rhodopseudomonas</taxon>
    </lineage>
</organism>
<gene>
    <name evidence="3" type="ordered locus">RPE_1522</name>
</gene>
<keyword evidence="3" id="KW-0489">Methyltransferase</keyword>
<dbReference type="EMBL" id="CP000463">
    <property type="protein sequence ID" value="ABJ05472.1"/>
    <property type="molecule type" value="Genomic_DNA"/>
</dbReference>
<dbReference type="CDD" id="cd02440">
    <property type="entry name" value="AdoMet_MTases"/>
    <property type="match status" value="1"/>
</dbReference>
<dbReference type="InterPro" id="IPR029063">
    <property type="entry name" value="SAM-dependent_MTases_sf"/>
</dbReference>
<dbReference type="AlphaFoldDB" id="Q07RG2"/>
<dbReference type="STRING" id="316055.RPE_1522"/>
<dbReference type="KEGG" id="rpe:RPE_1522"/>
<dbReference type="InterPro" id="IPR041698">
    <property type="entry name" value="Methyltransf_25"/>
</dbReference>
<accession>Q07RG2</accession>